<dbReference type="PANTHER" id="PTHR42194">
    <property type="entry name" value="UPF0276 PROTEIN HI_1600"/>
    <property type="match status" value="1"/>
</dbReference>
<dbReference type="EMBL" id="JANFPJ010000009">
    <property type="protein sequence ID" value="MDT7525569.1"/>
    <property type="molecule type" value="Genomic_DNA"/>
</dbReference>
<proteinExistence type="predicted"/>
<name>A0ABU3KVQ2_9GAMM</name>
<dbReference type="Pfam" id="PF05114">
    <property type="entry name" value="MbnB_TglH_ChrH"/>
    <property type="match status" value="1"/>
</dbReference>
<evidence type="ECO:0000313" key="2">
    <source>
        <dbReference type="Proteomes" id="UP001305027"/>
    </source>
</evidence>
<dbReference type="Gene3D" id="3.20.20.150">
    <property type="entry name" value="Divalent-metal-dependent TIM barrel enzymes"/>
    <property type="match status" value="1"/>
</dbReference>
<dbReference type="SUPFAM" id="SSF51658">
    <property type="entry name" value="Xylose isomerase-like"/>
    <property type="match status" value="1"/>
</dbReference>
<dbReference type="InterPro" id="IPR007801">
    <property type="entry name" value="MbnB/TglH/ChrH"/>
</dbReference>
<sequence length="288" mass="32594">MRRRQVRRATLTPNPIPSLGLGLRREFLDQVLTELPAVAQWEIAPENWMGRGNLAEYQLDYLRDHYPISSHGLSLSIGSQDPLDETFLLRLKAFLDRFSINRYSEHLSYCSVGGHLYDLLPIPFTEAAAEHVIARVRRVQEIIERPLVLENISYYASAATELDELSFIKRILQGADCELLLDVNNVYVNSINHGYDARQFIRGLPSSRITYGHIAGHHEEAPDLLIDTHGAGVKPAVVELLHLAQQVHGPFAVVLERDFNIPPLGELLNELYELDQQLQPLGEALHDK</sequence>
<protein>
    <submittedName>
        <fullName evidence="1">DUF692 domain-containing protein</fullName>
    </submittedName>
</protein>
<accession>A0ABU3KVQ2</accession>
<keyword evidence="2" id="KW-1185">Reference proteome</keyword>
<dbReference type="InterPro" id="IPR036237">
    <property type="entry name" value="Xyl_isomerase-like_sf"/>
</dbReference>
<organism evidence="1 2">
    <name type="scientific">Pseudidiomarina fusca</name>
    <dbReference type="NCBI Taxonomy" id="2965078"/>
    <lineage>
        <taxon>Bacteria</taxon>
        <taxon>Pseudomonadati</taxon>
        <taxon>Pseudomonadota</taxon>
        <taxon>Gammaproteobacteria</taxon>
        <taxon>Alteromonadales</taxon>
        <taxon>Idiomarinaceae</taxon>
        <taxon>Pseudidiomarina</taxon>
    </lineage>
</organism>
<reference evidence="1 2" key="1">
    <citation type="submission" date="2022-07" db="EMBL/GenBank/DDBJ databases">
        <title>Pseudidiomarina sp. nov, a marine bacterium isolated from Pacific Ocean.</title>
        <authorList>
            <person name="Wang Y."/>
        </authorList>
    </citation>
    <scope>NUCLEOTIDE SEQUENCE [LARGE SCALE GENOMIC DNA]</scope>
    <source>
        <strain evidence="1 2">GXY010</strain>
    </source>
</reference>
<dbReference type="RefSeq" id="WP_313932676.1">
    <property type="nucleotide sequence ID" value="NZ_JANFPJ010000009.1"/>
</dbReference>
<dbReference type="NCBIfam" id="NF003818">
    <property type="entry name" value="PRK05409.1"/>
    <property type="match status" value="1"/>
</dbReference>
<comment type="caution">
    <text evidence="1">The sequence shown here is derived from an EMBL/GenBank/DDBJ whole genome shotgun (WGS) entry which is preliminary data.</text>
</comment>
<dbReference type="PANTHER" id="PTHR42194:SF1">
    <property type="entry name" value="UPF0276 PROTEIN HI_1600"/>
    <property type="match status" value="1"/>
</dbReference>
<dbReference type="Proteomes" id="UP001305027">
    <property type="component" value="Unassembled WGS sequence"/>
</dbReference>
<gene>
    <name evidence="1" type="ORF">NOG12_05740</name>
</gene>
<evidence type="ECO:0000313" key="1">
    <source>
        <dbReference type="EMBL" id="MDT7525569.1"/>
    </source>
</evidence>